<dbReference type="HOGENOM" id="CLU_2332812_0_0_14"/>
<dbReference type="GeneID" id="29672161"/>
<dbReference type="EMBL" id="CP000942">
    <property type="protein sequence ID" value="ACA33012.1"/>
    <property type="molecule type" value="Genomic_DNA"/>
</dbReference>
<gene>
    <name evidence="1" type="ordered locus">UPA3_0157</name>
</gene>
<evidence type="ECO:0000313" key="2">
    <source>
        <dbReference type="Proteomes" id="UP000002162"/>
    </source>
</evidence>
<dbReference type="Proteomes" id="UP000002162">
    <property type="component" value="Chromosome"/>
</dbReference>
<proteinExistence type="predicted"/>
<evidence type="ECO:0000313" key="1">
    <source>
        <dbReference type="EMBL" id="ACA33012.1"/>
    </source>
</evidence>
<protein>
    <submittedName>
        <fullName evidence="1">Uncharacterized protein</fullName>
    </submittedName>
</protein>
<dbReference type="AlphaFoldDB" id="A0A2C9DYJ8"/>
<dbReference type="RefSeq" id="WP_010891688.1">
    <property type="nucleotide sequence ID" value="NC_010503.1"/>
</dbReference>
<accession>A0A2C9DYJ8</accession>
<dbReference type="KEGG" id="upa:UPA3_0157"/>
<name>A0A2C9DYJ8_UREP2</name>
<reference evidence="1 2" key="1">
    <citation type="submission" date="2008-02" db="EMBL/GenBank/DDBJ databases">
        <title>Genome sequence of Ureaplasma parvum serovar 3.</title>
        <authorList>
            <person name="Methe B.A."/>
            <person name="Glass J."/>
            <person name="Waites K."/>
            <person name="Shrivastava S."/>
        </authorList>
    </citation>
    <scope>NUCLEOTIDE SEQUENCE [LARGE SCALE GENOMIC DNA]</scope>
    <source>
        <strain evidence="2">ATCC 27815 / 27 / NCTC 11736</strain>
    </source>
</reference>
<dbReference type="SMR" id="A0A2C9DYJ8"/>
<sequence>MEKIVGFIVNIINVQKQMIKDLKELKNHKDIMVKDHEKLNDMLNSMIDEAVKNYKIALKNITEILNVHLNCVLYNHNLKCGVKDEKLLLPLFKRKKAS</sequence>
<organism evidence="1 2">
    <name type="scientific">Ureaplasma parvum serovar 3 (strain ATCC 27815 / 27 / NCTC 11736)</name>
    <dbReference type="NCBI Taxonomy" id="505682"/>
    <lineage>
        <taxon>Bacteria</taxon>
        <taxon>Bacillati</taxon>
        <taxon>Mycoplasmatota</taxon>
        <taxon>Mycoplasmoidales</taxon>
        <taxon>Mycoplasmoidaceae</taxon>
        <taxon>Ureaplasma</taxon>
    </lineage>
</organism>